<evidence type="ECO:0000313" key="1">
    <source>
        <dbReference type="EMBL" id="GAA0590078.1"/>
    </source>
</evidence>
<dbReference type="Pfam" id="PF06041">
    <property type="entry name" value="DUF924"/>
    <property type="match status" value="1"/>
</dbReference>
<dbReference type="EMBL" id="BAAAFZ010000047">
    <property type="protein sequence ID" value="GAA0590078.1"/>
    <property type="molecule type" value="Genomic_DNA"/>
</dbReference>
<dbReference type="Gene3D" id="1.20.58.320">
    <property type="entry name" value="TPR-like"/>
    <property type="match status" value="1"/>
</dbReference>
<organism evidence="1 2">
    <name type="scientific">Craurococcus roseus</name>
    <dbReference type="NCBI Taxonomy" id="77585"/>
    <lineage>
        <taxon>Bacteria</taxon>
        <taxon>Pseudomonadati</taxon>
        <taxon>Pseudomonadota</taxon>
        <taxon>Alphaproteobacteria</taxon>
        <taxon>Acetobacterales</taxon>
        <taxon>Acetobacteraceae</taxon>
        <taxon>Craurococcus</taxon>
    </lineage>
</organism>
<dbReference type="Proteomes" id="UP001501588">
    <property type="component" value="Unassembled WGS sequence"/>
</dbReference>
<dbReference type="InterPro" id="IPR010323">
    <property type="entry name" value="DUF924"/>
</dbReference>
<gene>
    <name evidence="1" type="ORF">GCM10009416_30790</name>
</gene>
<dbReference type="RefSeq" id="WP_343896244.1">
    <property type="nucleotide sequence ID" value="NZ_BAAAFZ010000047.1"/>
</dbReference>
<keyword evidence="2" id="KW-1185">Reference proteome</keyword>
<evidence type="ECO:0000313" key="2">
    <source>
        <dbReference type="Proteomes" id="UP001501588"/>
    </source>
</evidence>
<dbReference type="Gene3D" id="1.25.40.10">
    <property type="entry name" value="Tetratricopeptide repeat domain"/>
    <property type="match status" value="1"/>
</dbReference>
<accession>A0ABN1FG90</accession>
<protein>
    <submittedName>
        <fullName evidence="1">DUF924 family protein</fullName>
    </submittedName>
</protein>
<sequence length="227" mass="24975">MIDIWGAVAVMTGTCAHGAEDWRAVHDFWFPPGLDDADPDALRRQVEWWFGGGSNGALPPFAPVLEAARAGRLDGWAATPLGRLSLIVVLDQFPRGLFAGTPDAYASDPAALRIAEEGLGNGHHAALAKPWERMFSVMPLVHAEGPGHRERLERVVALAERIAREVPEPLRPLHEFSAGQARGHRDVIRRFGRYPHRNPVLGRPSTPEEEAYLAKGDFVHQRRMPAG</sequence>
<dbReference type="InterPro" id="IPR011990">
    <property type="entry name" value="TPR-like_helical_dom_sf"/>
</dbReference>
<dbReference type="SUPFAM" id="SSF48452">
    <property type="entry name" value="TPR-like"/>
    <property type="match status" value="1"/>
</dbReference>
<proteinExistence type="predicted"/>
<name>A0ABN1FG90_9PROT</name>
<reference evidence="1 2" key="1">
    <citation type="journal article" date="2019" name="Int. J. Syst. Evol. Microbiol.">
        <title>The Global Catalogue of Microorganisms (GCM) 10K type strain sequencing project: providing services to taxonomists for standard genome sequencing and annotation.</title>
        <authorList>
            <consortium name="The Broad Institute Genomics Platform"/>
            <consortium name="The Broad Institute Genome Sequencing Center for Infectious Disease"/>
            <person name="Wu L."/>
            <person name="Ma J."/>
        </authorList>
    </citation>
    <scope>NUCLEOTIDE SEQUENCE [LARGE SCALE GENOMIC DNA]</scope>
    <source>
        <strain evidence="1 2">JCM 9933</strain>
    </source>
</reference>
<comment type="caution">
    <text evidence="1">The sequence shown here is derived from an EMBL/GenBank/DDBJ whole genome shotgun (WGS) entry which is preliminary data.</text>
</comment>